<evidence type="ECO:0000256" key="5">
    <source>
        <dbReference type="ARBA" id="ARBA00023136"/>
    </source>
</evidence>
<dbReference type="Pfam" id="PF03124">
    <property type="entry name" value="EXS"/>
    <property type="match status" value="2"/>
</dbReference>
<evidence type="ECO:0000259" key="9">
    <source>
        <dbReference type="PROSITE" id="PS51382"/>
    </source>
</evidence>
<comment type="subcellular location">
    <subcellularLocation>
        <location evidence="1">Membrane</location>
        <topology evidence="1">Multi-pass membrane protein</topology>
    </subcellularLocation>
</comment>
<feature type="transmembrane region" description="Helical" evidence="7">
    <location>
        <begin position="345"/>
        <end position="371"/>
    </location>
</feature>
<organism evidence="10 11">
    <name type="scientific">Boletus edulis BED1</name>
    <dbReference type="NCBI Taxonomy" id="1328754"/>
    <lineage>
        <taxon>Eukaryota</taxon>
        <taxon>Fungi</taxon>
        <taxon>Dikarya</taxon>
        <taxon>Basidiomycota</taxon>
        <taxon>Agaricomycotina</taxon>
        <taxon>Agaricomycetes</taxon>
        <taxon>Agaricomycetidae</taxon>
        <taxon>Boletales</taxon>
        <taxon>Boletineae</taxon>
        <taxon>Boletaceae</taxon>
        <taxon>Boletoideae</taxon>
        <taxon>Boletus</taxon>
    </lineage>
</organism>
<dbReference type="AlphaFoldDB" id="A0AAD4BGS0"/>
<proteinExistence type="inferred from homology"/>
<dbReference type="PROSITE" id="PS51380">
    <property type="entry name" value="EXS"/>
    <property type="match status" value="1"/>
</dbReference>
<dbReference type="GO" id="GO:0000822">
    <property type="term" value="F:inositol hexakisphosphate binding"/>
    <property type="evidence" value="ECO:0007669"/>
    <property type="project" value="TreeGrafter"/>
</dbReference>
<evidence type="ECO:0000313" key="10">
    <source>
        <dbReference type="EMBL" id="KAF8428456.1"/>
    </source>
</evidence>
<evidence type="ECO:0000259" key="8">
    <source>
        <dbReference type="PROSITE" id="PS51380"/>
    </source>
</evidence>
<feature type="domain" description="EXS" evidence="8">
    <location>
        <begin position="506"/>
        <end position="713"/>
    </location>
</feature>
<dbReference type="Proteomes" id="UP001194468">
    <property type="component" value="Unassembled WGS sequence"/>
</dbReference>
<feature type="transmembrane region" description="Helical" evidence="7">
    <location>
        <begin position="457"/>
        <end position="478"/>
    </location>
</feature>
<dbReference type="GO" id="GO:0005886">
    <property type="term" value="C:plasma membrane"/>
    <property type="evidence" value="ECO:0007669"/>
    <property type="project" value="TreeGrafter"/>
</dbReference>
<feature type="domain" description="SPX" evidence="9">
    <location>
        <begin position="1"/>
        <end position="287"/>
    </location>
</feature>
<feature type="transmembrane region" description="Helical" evidence="7">
    <location>
        <begin position="512"/>
        <end position="529"/>
    </location>
</feature>
<reference evidence="10" key="1">
    <citation type="submission" date="2019-10" db="EMBL/GenBank/DDBJ databases">
        <authorList>
            <consortium name="DOE Joint Genome Institute"/>
            <person name="Kuo A."/>
            <person name="Miyauchi S."/>
            <person name="Kiss E."/>
            <person name="Drula E."/>
            <person name="Kohler A."/>
            <person name="Sanchez-Garcia M."/>
            <person name="Andreopoulos B."/>
            <person name="Barry K.W."/>
            <person name="Bonito G."/>
            <person name="Buee M."/>
            <person name="Carver A."/>
            <person name="Chen C."/>
            <person name="Cichocki N."/>
            <person name="Clum A."/>
            <person name="Culley D."/>
            <person name="Crous P.W."/>
            <person name="Fauchery L."/>
            <person name="Girlanda M."/>
            <person name="Hayes R."/>
            <person name="Keri Z."/>
            <person name="LaButti K."/>
            <person name="Lipzen A."/>
            <person name="Lombard V."/>
            <person name="Magnuson J."/>
            <person name="Maillard F."/>
            <person name="Morin E."/>
            <person name="Murat C."/>
            <person name="Nolan M."/>
            <person name="Ohm R."/>
            <person name="Pangilinan J."/>
            <person name="Pereira M."/>
            <person name="Perotto S."/>
            <person name="Peter M."/>
            <person name="Riley R."/>
            <person name="Sitrit Y."/>
            <person name="Stielow B."/>
            <person name="Szollosi G."/>
            <person name="Zifcakova L."/>
            <person name="Stursova M."/>
            <person name="Spatafora J.W."/>
            <person name="Tedersoo L."/>
            <person name="Vaario L.-M."/>
            <person name="Yamada A."/>
            <person name="Yan M."/>
            <person name="Wang P."/>
            <person name="Xu J."/>
            <person name="Bruns T."/>
            <person name="Baldrian P."/>
            <person name="Vilgalys R."/>
            <person name="Henrissat B."/>
            <person name="Grigoriev I.V."/>
            <person name="Hibbett D."/>
            <person name="Nagy L.G."/>
            <person name="Martin F.M."/>
        </authorList>
    </citation>
    <scope>NUCLEOTIDE SEQUENCE</scope>
    <source>
        <strain evidence="10">BED1</strain>
    </source>
</reference>
<protein>
    <submittedName>
        <fullName evidence="10">EXS family-domain-containing protein</fullName>
    </submittedName>
</protein>
<feature type="region of interest" description="Disordered" evidence="6">
    <location>
        <begin position="29"/>
        <end position="49"/>
    </location>
</feature>
<evidence type="ECO:0000256" key="3">
    <source>
        <dbReference type="ARBA" id="ARBA00022692"/>
    </source>
</evidence>
<dbReference type="InterPro" id="IPR004331">
    <property type="entry name" value="SPX_dom"/>
</dbReference>
<evidence type="ECO:0000256" key="1">
    <source>
        <dbReference type="ARBA" id="ARBA00004141"/>
    </source>
</evidence>
<evidence type="ECO:0000313" key="11">
    <source>
        <dbReference type="Proteomes" id="UP001194468"/>
    </source>
</evidence>
<keyword evidence="5 7" id="KW-0472">Membrane</keyword>
<dbReference type="PROSITE" id="PS51382">
    <property type="entry name" value="SPX"/>
    <property type="match status" value="1"/>
</dbReference>
<gene>
    <name evidence="10" type="ORF">L210DRAFT_863365</name>
</gene>
<dbReference type="PANTHER" id="PTHR10783:SF103">
    <property type="entry name" value="SOLUTE CARRIER FAMILY 53 MEMBER 1"/>
    <property type="match status" value="1"/>
</dbReference>
<comment type="caution">
    <text evidence="10">The sequence shown here is derived from an EMBL/GenBank/DDBJ whole genome shotgun (WGS) entry which is preliminary data.</text>
</comment>
<evidence type="ECO:0000256" key="2">
    <source>
        <dbReference type="ARBA" id="ARBA00009665"/>
    </source>
</evidence>
<evidence type="ECO:0000256" key="7">
    <source>
        <dbReference type="SAM" id="Phobius"/>
    </source>
</evidence>
<name>A0AAD4BGS0_BOLED</name>
<evidence type="ECO:0000256" key="4">
    <source>
        <dbReference type="ARBA" id="ARBA00022989"/>
    </source>
</evidence>
<accession>A0AAD4BGS0</accession>
<dbReference type="EMBL" id="WHUW01000073">
    <property type="protein sequence ID" value="KAF8428456.1"/>
    <property type="molecule type" value="Genomic_DNA"/>
</dbReference>
<keyword evidence="11" id="KW-1185">Reference proteome</keyword>
<feature type="transmembrane region" description="Helical" evidence="7">
    <location>
        <begin position="383"/>
        <end position="404"/>
    </location>
</feature>
<dbReference type="GO" id="GO:0016036">
    <property type="term" value="P:cellular response to phosphate starvation"/>
    <property type="evidence" value="ECO:0007669"/>
    <property type="project" value="TreeGrafter"/>
</dbReference>
<dbReference type="GO" id="GO:0006817">
    <property type="term" value="P:phosphate ion transport"/>
    <property type="evidence" value="ECO:0007669"/>
    <property type="project" value="TreeGrafter"/>
</dbReference>
<dbReference type="GO" id="GO:0005794">
    <property type="term" value="C:Golgi apparatus"/>
    <property type="evidence" value="ECO:0007669"/>
    <property type="project" value="TreeGrafter"/>
</dbReference>
<keyword evidence="4 7" id="KW-1133">Transmembrane helix</keyword>
<evidence type="ECO:0000256" key="6">
    <source>
        <dbReference type="SAM" id="MobiDB-lite"/>
    </source>
</evidence>
<dbReference type="PANTHER" id="PTHR10783">
    <property type="entry name" value="XENOTROPIC AND POLYTROPIC RETROVIRUS RECEPTOR 1-RELATED"/>
    <property type="match status" value="1"/>
</dbReference>
<reference evidence="10" key="2">
    <citation type="journal article" date="2020" name="Nat. Commun.">
        <title>Large-scale genome sequencing of mycorrhizal fungi provides insights into the early evolution of symbiotic traits.</title>
        <authorList>
            <person name="Miyauchi S."/>
            <person name="Kiss E."/>
            <person name="Kuo A."/>
            <person name="Drula E."/>
            <person name="Kohler A."/>
            <person name="Sanchez-Garcia M."/>
            <person name="Morin E."/>
            <person name="Andreopoulos B."/>
            <person name="Barry K.W."/>
            <person name="Bonito G."/>
            <person name="Buee M."/>
            <person name="Carver A."/>
            <person name="Chen C."/>
            <person name="Cichocki N."/>
            <person name="Clum A."/>
            <person name="Culley D."/>
            <person name="Crous P.W."/>
            <person name="Fauchery L."/>
            <person name="Girlanda M."/>
            <person name="Hayes R.D."/>
            <person name="Keri Z."/>
            <person name="LaButti K."/>
            <person name="Lipzen A."/>
            <person name="Lombard V."/>
            <person name="Magnuson J."/>
            <person name="Maillard F."/>
            <person name="Murat C."/>
            <person name="Nolan M."/>
            <person name="Ohm R.A."/>
            <person name="Pangilinan J."/>
            <person name="Pereira M.F."/>
            <person name="Perotto S."/>
            <person name="Peter M."/>
            <person name="Pfister S."/>
            <person name="Riley R."/>
            <person name="Sitrit Y."/>
            <person name="Stielow J.B."/>
            <person name="Szollosi G."/>
            <person name="Zifcakova L."/>
            <person name="Stursova M."/>
            <person name="Spatafora J.W."/>
            <person name="Tedersoo L."/>
            <person name="Vaario L.M."/>
            <person name="Yamada A."/>
            <person name="Yan M."/>
            <person name="Wang P."/>
            <person name="Xu J."/>
            <person name="Bruns T."/>
            <person name="Baldrian P."/>
            <person name="Vilgalys R."/>
            <person name="Dunand C."/>
            <person name="Henrissat B."/>
            <person name="Grigoriev I.V."/>
            <person name="Hibbett D."/>
            <person name="Nagy L.G."/>
            <person name="Martin F.M."/>
        </authorList>
    </citation>
    <scope>NUCLEOTIDE SEQUENCE</scope>
    <source>
        <strain evidence="10">BED1</strain>
    </source>
</reference>
<sequence length="729" mass="83084">MVGLGGLQNVSVPSFSLATACFPRVAGVAPNTQSKPPIPPRTHRSSSPPPLYTILPAIHAKFFDMLDAELCKVATFYTEKEKELHERSKLLKKQLKELGIHRQMFYESPADLKEQSWSTRACFSVRLALSSCFPTPEPEEHHQAGGMGVPFSELGHGGRRGLADTSSFGIRVPEHWRTGGDPLGYWRWDEVAKGAVERGLGIPSGRGDTTSFCSDAHHRISINGRKYSLDPRVYRCAKMRLRKAVAEHYRGLEALNNYRILNLAGFRKALKKYGKITKTSSVLEAYMKEKVEPCAFASGTTVGDSLKEMEHLFAVRFERGDRKAARDHLRVGPFSKASDVGTLRFGLWLGLAIPAISAGSYLLLMALLIGINVLVWARSKINYVFIFICWKLPSFLLCTLAYGFWFSMAQRGPPMLWPIVWLALTFVVIFNPITSFMRGSTRWWIIKKTAKLGASGIWNVEFLDLWLGLAYSISNLYFVGCFYTRYGFGFSAHDPQAQEAWSTCGLTSTKSWGWYCLLGVLPYFARFVQSLRRYRDSKRPGQLVNAGKYGIGMVEHFVYCYWRYQATPHNSNSYFLFCFAATVNSLYACAWASPPAFGSFDCHDMSVFQDVMVDWSMCEPYARYPLLRRDLVYKSSALISNLCIRFIWLTYIYLDETSIELRTFVAAVLEMLRRVQWNFYRVENKHLCNMAEYRITRELPLPYQFDADPKEEEAEIARLQLKKRLARLS</sequence>
<keyword evidence="3 7" id="KW-0812">Transmembrane</keyword>
<dbReference type="InterPro" id="IPR004342">
    <property type="entry name" value="EXS_C"/>
</dbReference>
<comment type="similarity">
    <text evidence="2">Belongs to the SYG1 (TC 2.A.94) family.</text>
</comment>
<feature type="transmembrane region" description="Helical" evidence="7">
    <location>
        <begin position="416"/>
        <end position="436"/>
    </location>
</feature>
<dbReference type="Pfam" id="PF03105">
    <property type="entry name" value="SPX"/>
    <property type="match status" value="1"/>
</dbReference>